<sequence>MFYWMIELFVVNGQGPLRVLSFQS</sequence>
<name>A0A2P2PQE8_RHIMU</name>
<proteinExistence type="predicted"/>
<protein>
    <submittedName>
        <fullName evidence="1">Uncharacterized protein</fullName>
    </submittedName>
</protein>
<accession>A0A2P2PQE8</accession>
<organism evidence="1">
    <name type="scientific">Rhizophora mucronata</name>
    <name type="common">Asiatic mangrove</name>
    <dbReference type="NCBI Taxonomy" id="61149"/>
    <lineage>
        <taxon>Eukaryota</taxon>
        <taxon>Viridiplantae</taxon>
        <taxon>Streptophyta</taxon>
        <taxon>Embryophyta</taxon>
        <taxon>Tracheophyta</taxon>
        <taxon>Spermatophyta</taxon>
        <taxon>Magnoliopsida</taxon>
        <taxon>eudicotyledons</taxon>
        <taxon>Gunneridae</taxon>
        <taxon>Pentapetalae</taxon>
        <taxon>rosids</taxon>
        <taxon>fabids</taxon>
        <taxon>Malpighiales</taxon>
        <taxon>Rhizophoraceae</taxon>
        <taxon>Rhizophora</taxon>
    </lineage>
</organism>
<reference evidence="1" key="1">
    <citation type="submission" date="2018-02" db="EMBL/GenBank/DDBJ databases">
        <title>Rhizophora mucronata_Transcriptome.</title>
        <authorList>
            <person name="Meera S.P."/>
            <person name="Sreeshan A."/>
            <person name="Augustine A."/>
        </authorList>
    </citation>
    <scope>NUCLEOTIDE SEQUENCE</scope>
    <source>
        <tissue evidence="1">Leaf</tissue>
    </source>
</reference>
<evidence type="ECO:0000313" key="1">
    <source>
        <dbReference type="EMBL" id="MBX56819.1"/>
    </source>
</evidence>
<dbReference type="AlphaFoldDB" id="A0A2P2PQE8"/>
<dbReference type="EMBL" id="GGEC01076335">
    <property type="protein sequence ID" value="MBX56819.1"/>
    <property type="molecule type" value="Transcribed_RNA"/>
</dbReference>